<dbReference type="HOGENOM" id="CLU_2875732_0_0_10"/>
<dbReference type="EMBL" id="FP929032">
    <property type="protein sequence ID" value="CBK64537.1"/>
    <property type="molecule type" value="Genomic_DNA"/>
</dbReference>
<reference evidence="1 2" key="1">
    <citation type="submission" date="2010-03" db="EMBL/GenBank/DDBJ databases">
        <title>The genome sequence of Alistipes shahii WAL 8301.</title>
        <authorList>
            <consortium name="metaHIT consortium -- http://www.metahit.eu/"/>
            <person name="Pajon A."/>
            <person name="Turner K."/>
            <person name="Parkhill J."/>
        </authorList>
    </citation>
    <scope>NUCLEOTIDE SEQUENCE [LARGE SCALE GENOMIC DNA]</scope>
    <source>
        <strain evidence="1 2">WAL 8301</strain>
    </source>
</reference>
<sequence>MIQSFKMVFEANRISTQKIREIIEELTELGVYDSKTGMVSYDNDDKVLEQKIIAILDNIVQNH</sequence>
<dbReference type="AlphaFoldDB" id="D4INM5"/>
<gene>
    <name evidence="1" type="ORF">AL1_22760</name>
</gene>
<dbReference type="Proteomes" id="UP000008794">
    <property type="component" value="Chromosome"/>
</dbReference>
<dbReference type="OrthoDB" id="9889216at2"/>
<reference evidence="1 2" key="2">
    <citation type="submission" date="2010-03" db="EMBL/GenBank/DDBJ databases">
        <authorList>
            <person name="Pajon A."/>
        </authorList>
    </citation>
    <scope>NUCLEOTIDE SEQUENCE [LARGE SCALE GENOMIC DNA]</scope>
    <source>
        <strain evidence="1 2">WAL 8301</strain>
    </source>
</reference>
<name>D4INM5_9BACT</name>
<dbReference type="RefSeq" id="WP_015547355.1">
    <property type="nucleotide sequence ID" value="NC_021030.1"/>
</dbReference>
<accession>D4INM5</accession>
<keyword evidence="2" id="KW-1185">Reference proteome</keyword>
<dbReference type="GeneID" id="92757437"/>
<dbReference type="BioCyc" id="ASHA717959:AL1_RS10670-MONOMER"/>
<protein>
    <submittedName>
        <fullName evidence="1">Uncharacterized protein</fullName>
    </submittedName>
</protein>
<dbReference type="PATRIC" id="fig|717959.3.peg.747"/>
<organism evidence="1 2">
    <name type="scientific">Alistipes shahii WAL 8301</name>
    <dbReference type="NCBI Taxonomy" id="717959"/>
    <lineage>
        <taxon>Bacteria</taxon>
        <taxon>Pseudomonadati</taxon>
        <taxon>Bacteroidota</taxon>
        <taxon>Bacteroidia</taxon>
        <taxon>Bacteroidales</taxon>
        <taxon>Rikenellaceae</taxon>
        <taxon>Alistipes</taxon>
    </lineage>
</organism>
<proteinExistence type="predicted"/>
<dbReference type="KEGG" id="ash:AL1_22760"/>
<evidence type="ECO:0000313" key="1">
    <source>
        <dbReference type="EMBL" id="CBK64537.1"/>
    </source>
</evidence>
<evidence type="ECO:0000313" key="2">
    <source>
        <dbReference type="Proteomes" id="UP000008794"/>
    </source>
</evidence>